<keyword evidence="2" id="KW-0378">Hydrolase</keyword>
<protein>
    <recommendedName>
        <fullName evidence="3">Nudix hydrolase domain-containing protein</fullName>
    </recommendedName>
</protein>
<dbReference type="SUPFAM" id="SSF55811">
    <property type="entry name" value="Nudix"/>
    <property type="match status" value="1"/>
</dbReference>
<dbReference type="GO" id="GO:0005829">
    <property type="term" value="C:cytosol"/>
    <property type="evidence" value="ECO:0007669"/>
    <property type="project" value="TreeGrafter"/>
</dbReference>
<dbReference type="GO" id="GO:0006753">
    <property type="term" value="P:nucleoside phosphate metabolic process"/>
    <property type="evidence" value="ECO:0007669"/>
    <property type="project" value="TreeGrafter"/>
</dbReference>
<reference evidence="4 5" key="1">
    <citation type="journal article" date="2013" name="Genome Announc.">
        <title>Whole-genome sequences of five oyster-associated bacteria show potential for crude oil hydrocarbon degradation.</title>
        <authorList>
            <person name="Chauhan A."/>
            <person name="Green S."/>
            <person name="Pathak A."/>
            <person name="Thomas J."/>
            <person name="Venkatramanan R."/>
        </authorList>
    </citation>
    <scope>NUCLEOTIDE SEQUENCE [LARGE SCALE GENOMIC DNA]</scope>
    <source>
        <strain evidence="4 5">MF109</strain>
    </source>
</reference>
<feature type="domain" description="Nudix hydrolase" evidence="3">
    <location>
        <begin position="39"/>
        <end position="176"/>
    </location>
</feature>
<dbReference type="PROSITE" id="PS51462">
    <property type="entry name" value="NUDIX"/>
    <property type="match status" value="1"/>
</dbReference>
<evidence type="ECO:0000313" key="5">
    <source>
        <dbReference type="Proteomes" id="UP000016033"/>
    </source>
</evidence>
<dbReference type="GO" id="GO:0016787">
    <property type="term" value="F:hydrolase activity"/>
    <property type="evidence" value="ECO:0007669"/>
    <property type="project" value="UniProtKB-KW"/>
</dbReference>
<evidence type="ECO:0000256" key="2">
    <source>
        <dbReference type="ARBA" id="ARBA00022801"/>
    </source>
</evidence>
<dbReference type="Proteomes" id="UP000016033">
    <property type="component" value="Unassembled WGS sequence"/>
</dbReference>
<dbReference type="InterPro" id="IPR015797">
    <property type="entry name" value="NUDIX_hydrolase-like_dom_sf"/>
</dbReference>
<accession>T5KIZ5</accession>
<dbReference type="InterPro" id="IPR000086">
    <property type="entry name" value="NUDIX_hydrolase_dom"/>
</dbReference>
<dbReference type="GO" id="GO:0019693">
    <property type="term" value="P:ribose phosphate metabolic process"/>
    <property type="evidence" value="ECO:0007669"/>
    <property type="project" value="TreeGrafter"/>
</dbReference>
<comment type="cofactor">
    <cofactor evidence="1">
        <name>Mg(2+)</name>
        <dbReference type="ChEBI" id="CHEBI:18420"/>
    </cofactor>
</comment>
<dbReference type="CDD" id="cd24161">
    <property type="entry name" value="NUDIX_ADPRase_Ndx2"/>
    <property type="match status" value="1"/>
</dbReference>
<proteinExistence type="predicted"/>
<evidence type="ECO:0000256" key="1">
    <source>
        <dbReference type="ARBA" id="ARBA00001946"/>
    </source>
</evidence>
<dbReference type="PANTHER" id="PTHR11839:SF18">
    <property type="entry name" value="NUDIX HYDROLASE DOMAIN-CONTAINING PROTEIN"/>
    <property type="match status" value="1"/>
</dbReference>
<dbReference type="Pfam" id="PF00293">
    <property type="entry name" value="NUDIX"/>
    <property type="match status" value="1"/>
</dbReference>
<dbReference type="PATRIC" id="fig|1333857.3.peg.653"/>
<dbReference type="AlphaFoldDB" id="T5KIZ5"/>
<gene>
    <name evidence="4" type="ORF">L687_12110</name>
</gene>
<comment type="caution">
    <text evidence="4">The sequence shown here is derived from an EMBL/GenBank/DDBJ whole genome shotgun (WGS) entry which is preliminary data.</text>
</comment>
<dbReference type="EMBL" id="ATAO01000068">
    <property type="protein sequence ID" value="EQM83648.1"/>
    <property type="molecule type" value="Genomic_DNA"/>
</dbReference>
<dbReference type="RefSeq" id="WP_021198630.1">
    <property type="nucleotide sequence ID" value="NZ_ATAO01000068.1"/>
</dbReference>
<dbReference type="Gene3D" id="3.90.79.10">
    <property type="entry name" value="Nucleoside Triphosphate Pyrophosphohydrolase"/>
    <property type="match status" value="1"/>
</dbReference>
<organism evidence="4 5">
    <name type="scientific">Microbacterium maritypicum MF109</name>
    <dbReference type="NCBI Taxonomy" id="1333857"/>
    <lineage>
        <taxon>Bacteria</taxon>
        <taxon>Bacillati</taxon>
        <taxon>Actinomycetota</taxon>
        <taxon>Actinomycetes</taxon>
        <taxon>Micrococcales</taxon>
        <taxon>Microbacteriaceae</taxon>
        <taxon>Microbacterium</taxon>
    </lineage>
</organism>
<sequence length="188" mass="20290">MTWVTRDTETKYENAWIRVREDQVTGPAGADGIYGVVTMQHPAVFIVAVDEEDRVCLVTIDRYTVGTTIEVPAGGSDGEDPLLAARRELREETGFEAGEWTALGAMHALNGIAEAPEHVFLARDLRPVAEDDDANGSDAAESQTEEGIQAVSWVPFAHVLRMIADGDITDGETIAAIAKAGILLGRFH</sequence>
<evidence type="ECO:0000259" key="3">
    <source>
        <dbReference type="PROSITE" id="PS51462"/>
    </source>
</evidence>
<dbReference type="PANTHER" id="PTHR11839">
    <property type="entry name" value="UDP/ADP-SUGAR PYROPHOSPHATASE"/>
    <property type="match status" value="1"/>
</dbReference>
<evidence type="ECO:0000313" key="4">
    <source>
        <dbReference type="EMBL" id="EQM83648.1"/>
    </source>
</evidence>
<name>T5KIZ5_MICMQ</name>